<reference evidence="16 17" key="1">
    <citation type="submission" date="2020-04" db="EMBL/GenBank/DDBJ databases">
        <title>Chromosome-level genome assembly of a cyprinid fish Onychostoma macrolepis by integration of Nanopore Sequencing, Bionano and Hi-C technology.</title>
        <authorList>
            <person name="Wang D."/>
        </authorList>
    </citation>
    <scope>NUCLEOTIDE SEQUENCE [LARGE SCALE GENOMIC DNA]</scope>
    <source>
        <strain evidence="16">SWU-2019</strain>
        <tissue evidence="16">Muscle</tissue>
    </source>
</reference>
<dbReference type="SUPFAM" id="SSF81296">
    <property type="entry name" value="E set domains"/>
    <property type="match status" value="1"/>
</dbReference>
<keyword evidence="17" id="KW-1185">Reference proteome</keyword>
<name>A0A7J6CF15_9TELE</name>
<dbReference type="GO" id="GO:0005242">
    <property type="term" value="F:inward rectifier potassium channel activity"/>
    <property type="evidence" value="ECO:0007669"/>
    <property type="project" value="InterPro"/>
</dbReference>
<dbReference type="Pfam" id="PF17655">
    <property type="entry name" value="IRK_C"/>
    <property type="match status" value="1"/>
</dbReference>
<comment type="caution">
    <text evidence="16">The sequence shown here is derived from an EMBL/GenBank/DDBJ whole genome shotgun (WGS) entry which is preliminary data.</text>
</comment>
<dbReference type="InterPro" id="IPR013518">
    <property type="entry name" value="K_chnl_inward-rec_Kir_cyto"/>
</dbReference>
<evidence type="ECO:0000259" key="15">
    <source>
        <dbReference type="Pfam" id="PF17655"/>
    </source>
</evidence>
<evidence type="ECO:0000313" key="17">
    <source>
        <dbReference type="Proteomes" id="UP000579812"/>
    </source>
</evidence>
<evidence type="ECO:0008006" key="18">
    <source>
        <dbReference type="Google" id="ProtNLM"/>
    </source>
</evidence>
<dbReference type="SUPFAM" id="SSF81324">
    <property type="entry name" value="Voltage-gated potassium channels"/>
    <property type="match status" value="1"/>
</dbReference>
<dbReference type="Gene3D" id="2.60.40.1400">
    <property type="entry name" value="G protein-activated inward rectifier potassium channel 1"/>
    <property type="match status" value="1"/>
</dbReference>
<evidence type="ECO:0000259" key="14">
    <source>
        <dbReference type="Pfam" id="PF01007"/>
    </source>
</evidence>
<keyword evidence="2 12" id="KW-0813">Transport</keyword>
<sequence>MSFRAGSLHYPARRLHALSKNTEESLINPKERNLVLASCQLSITMTSTTSDQKAVSCPLMAKPPRQRLVSKDGRSLMRGSTPGSRETWFGALRDMWGTWLALRWRWVVLAFCGSFLLHWLLFAVLWYLLARVNGDLEVPDHDSPPPGHVLCVKHVTGFTAAFSFALETQLTIGYGTMYPNADCPTAIALLALQMLLGLMLEAFITGAFVAKFSRPQKHCGGILFSPQAVVCEVRGQRCLMFRVCNLLPRPLVDVCVSAVLYEERDDHELHQTAMEFSVDNLGSRPCPLFLSPLTFYHPLTPSSPLNNAPSTKHFELVVFLTASQESTGSGYHKRTSYLPDEIQYGSCFTKVMSRLGKGRSKAESMRYFDTQPCPLTLPNTHTGDALEKEHVVVQINGEGSDRVE</sequence>
<dbReference type="InterPro" id="IPR041647">
    <property type="entry name" value="IRK_C"/>
</dbReference>
<feature type="transmembrane region" description="Helical" evidence="13">
    <location>
        <begin position="186"/>
        <end position="210"/>
    </location>
</feature>
<keyword evidence="6 12" id="KW-0630">Potassium</keyword>
<comment type="similarity">
    <text evidence="12">Belongs to the inward rectifier-type potassium channel (TC 1.A.2.1) family.</text>
</comment>
<dbReference type="Proteomes" id="UP000579812">
    <property type="component" value="Unassembled WGS sequence"/>
</dbReference>
<evidence type="ECO:0000256" key="3">
    <source>
        <dbReference type="ARBA" id="ARBA00022538"/>
    </source>
</evidence>
<keyword evidence="8 12" id="KW-0406">Ion transport</keyword>
<dbReference type="InterPro" id="IPR016449">
    <property type="entry name" value="K_chnl_inward-rec_Kir"/>
</dbReference>
<evidence type="ECO:0000256" key="4">
    <source>
        <dbReference type="ARBA" id="ARBA00022692"/>
    </source>
</evidence>
<comment type="subcellular location">
    <subcellularLocation>
        <location evidence="1 12">Membrane</location>
        <topology evidence="1 12">Multi-pass membrane protein</topology>
    </subcellularLocation>
</comment>
<evidence type="ECO:0000256" key="6">
    <source>
        <dbReference type="ARBA" id="ARBA00022958"/>
    </source>
</evidence>
<keyword evidence="7 13" id="KW-1133">Transmembrane helix</keyword>
<dbReference type="GO" id="GO:1990573">
    <property type="term" value="P:potassium ion import across plasma membrane"/>
    <property type="evidence" value="ECO:0007669"/>
    <property type="project" value="TreeGrafter"/>
</dbReference>
<evidence type="ECO:0000313" key="16">
    <source>
        <dbReference type="EMBL" id="KAF4104392.1"/>
    </source>
</evidence>
<evidence type="ECO:0000256" key="8">
    <source>
        <dbReference type="ARBA" id="ARBA00023065"/>
    </source>
</evidence>
<evidence type="ECO:0000256" key="9">
    <source>
        <dbReference type="ARBA" id="ARBA00023136"/>
    </source>
</evidence>
<protein>
    <recommendedName>
        <fullName evidence="18">Inward rectifier potassium channel 13</fullName>
    </recommendedName>
</protein>
<proteinExistence type="inferred from homology"/>
<comment type="catalytic activity">
    <reaction evidence="11">
        <text>K(+)(in) = K(+)(out)</text>
        <dbReference type="Rhea" id="RHEA:29463"/>
        <dbReference type="ChEBI" id="CHEBI:29103"/>
    </reaction>
</comment>
<evidence type="ECO:0000256" key="2">
    <source>
        <dbReference type="ARBA" id="ARBA00022448"/>
    </source>
</evidence>
<dbReference type="PRINTS" id="PR01320">
    <property type="entry name" value="KIRCHANNEL"/>
</dbReference>
<keyword evidence="10 12" id="KW-0407">Ion channel</keyword>
<feature type="transmembrane region" description="Helical" evidence="13">
    <location>
        <begin position="106"/>
        <end position="129"/>
    </location>
</feature>
<dbReference type="GO" id="GO:0005886">
    <property type="term" value="C:plasma membrane"/>
    <property type="evidence" value="ECO:0007669"/>
    <property type="project" value="TreeGrafter"/>
</dbReference>
<evidence type="ECO:0000256" key="13">
    <source>
        <dbReference type="SAM" id="Phobius"/>
    </source>
</evidence>
<dbReference type="GO" id="GO:0034702">
    <property type="term" value="C:monoatomic ion channel complex"/>
    <property type="evidence" value="ECO:0007669"/>
    <property type="project" value="UniProtKB-KW"/>
</dbReference>
<dbReference type="InterPro" id="IPR040445">
    <property type="entry name" value="Kir_TM"/>
</dbReference>
<dbReference type="PANTHER" id="PTHR11767">
    <property type="entry name" value="INWARD RECTIFIER POTASSIUM CHANNEL"/>
    <property type="match status" value="1"/>
</dbReference>
<organism evidence="16 17">
    <name type="scientific">Onychostoma macrolepis</name>
    <dbReference type="NCBI Taxonomy" id="369639"/>
    <lineage>
        <taxon>Eukaryota</taxon>
        <taxon>Metazoa</taxon>
        <taxon>Chordata</taxon>
        <taxon>Craniata</taxon>
        <taxon>Vertebrata</taxon>
        <taxon>Euteleostomi</taxon>
        <taxon>Actinopterygii</taxon>
        <taxon>Neopterygii</taxon>
        <taxon>Teleostei</taxon>
        <taxon>Ostariophysi</taxon>
        <taxon>Cypriniformes</taxon>
        <taxon>Cyprinidae</taxon>
        <taxon>Acrossocheilinae</taxon>
        <taxon>Onychostoma</taxon>
    </lineage>
</organism>
<evidence type="ECO:0000256" key="10">
    <source>
        <dbReference type="ARBA" id="ARBA00023303"/>
    </source>
</evidence>
<evidence type="ECO:0000256" key="11">
    <source>
        <dbReference type="ARBA" id="ARBA00034430"/>
    </source>
</evidence>
<keyword evidence="4 12" id="KW-0812">Transmembrane</keyword>
<keyword evidence="9 13" id="KW-0472">Membrane</keyword>
<evidence type="ECO:0000256" key="5">
    <source>
        <dbReference type="ARBA" id="ARBA00022882"/>
    </source>
</evidence>
<feature type="domain" description="Potassium channel inwardly rectifying transmembrane" evidence="14">
    <location>
        <begin position="86"/>
        <end position="215"/>
    </location>
</feature>
<dbReference type="Pfam" id="PF01007">
    <property type="entry name" value="IRK"/>
    <property type="match status" value="1"/>
</dbReference>
<evidence type="ECO:0000256" key="7">
    <source>
        <dbReference type="ARBA" id="ARBA00022989"/>
    </source>
</evidence>
<dbReference type="EMBL" id="JAAMOB010000015">
    <property type="protein sequence ID" value="KAF4104392.1"/>
    <property type="molecule type" value="Genomic_DNA"/>
</dbReference>
<dbReference type="GO" id="GO:0034765">
    <property type="term" value="P:regulation of monoatomic ion transmembrane transport"/>
    <property type="evidence" value="ECO:0007669"/>
    <property type="project" value="TreeGrafter"/>
</dbReference>
<keyword evidence="5 12" id="KW-0851">Voltage-gated channel</keyword>
<evidence type="ECO:0000256" key="1">
    <source>
        <dbReference type="ARBA" id="ARBA00004141"/>
    </source>
</evidence>
<keyword evidence="3 12" id="KW-0633">Potassium transport</keyword>
<gene>
    <name evidence="16" type="ORF">G5714_015379</name>
</gene>
<dbReference type="PANTHER" id="PTHR11767:SF3">
    <property type="entry name" value="INWARD RECTIFIER POTASSIUM CHANNEL 13"/>
    <property type="match status" value="1"/>
</dbReference>
<evidence type="ECO:0000256" key="12">
    <source>
        <dbReference type="RuleBase" id="RU003822"/>
    </source>
</evidence>
<dbReference type="Gene3D" id="1.10.287.70">
    <property type="match status" value="1"/>
</dbReference>
<dbReference type="GO" id="GO:0007399">
    <property type="term" value="P:nervous system development"/>
    <property type="evidence" value="ECO:0007669"/>
    <property type="project" value="UniProtKB-ARBA"/>
</dbReference>
<dbReference type="InterPro" id="IPR014756">
    <property type="entry name" value="Ig_E-set"/>
</dbReference>
<dbReference type="AlphaFoldDB" id="A0A7J6CF15"/>
<accession>A0A7J6CF15</accession>
<feature type="domain" description="Inward rectifier potassium channel C-terminal" evidence="15">
    <location>
        <begin position="222"/>
        <end position="373"/>
    </location>
</feature>